<evidence type="ECO:0000313" key="3">
    <source>
        <dbReference type="EMBL" id="CAE0051452.1"/>
    </source>
</evidence>
<dbReference type="EMBL" id="HBHW01025109">
    <property type="protein sequence ID" value="CAE0051452.1"/>
    <property type="molecule type" value="Transcribed_RNA"/>
</dbReference>
<dbReference type="InterPro" id="IPR051136">
    <property type="entry name" value="Intracellular_Lectin-GPT"/>
</dbReference>
<keyword evidence="1" id="KW-0812">Transmembrane</keyword>
<keyword evidence="2" id="KW-0732">Signal</keyword>
<evidence type="ECO:0000256" key="1">
    <source>
        <dbReference type="SAM" id="Phobius"/>
    </source>
</evidence>
<protein>
    <recommendedName>
        <fullName evidence="4">L-type lectin-like domain-containing protein</fullName>
    </recommendedName>
</protein>
<dbReference type="GO" id="GO:0000139">
    <property type="term" value="C:Golgi membrane"/>
    <property type="evidence" value="ECO:0007669"/>
    <property type="project" value="TreeGrafter"/>
</dbReference>
<dbReference type="PANTHER" id="PTHR12223:SF28">
    <property type="entry name" value="LECTIN, MANNOSE BINDING 1 LIKE"/>
    <property type="match status" value="1"/>
</dbReference>
<feature type="transmembrane region" description="Helical" evidence="1">
    <location>
        <begin position="402"/>
        <end position="421"/>
    </location>
</feature>
<proteinExistence type="predicted"/>
<dbReference type="GO" id="GO:0006888">
    <property type="term" value="P:endoplasmic reticulum to Golgi vesicle-mediated transport"/>
    <property type="evidence" value="ECO:0007669"/>
    <property type="project" value="TreeGrafter"/>
</dbReference>
<evidence type="ECO:0008006" key="4">
    <source>
        <dbReference type="Google" id="ProtNLM"/>
    </source>
</evidence>
<dbReference type="GO" id="GO:0005789">
    <property type="term" value="C:endoplasmic reticulum membrane"/>
    <property type="evidence" value="ECO:0007669"/>
    <property type="project" value="TreeGrafter"/>
</dbReference>
<dbReference type="Gene3D" id="2.60.120.200">
    <property type="match status" value="1"/>
</dbReference>
<dbReference type="InterPro" id="IPR013320">
    <property type="entry name" value="ConA-like_dom_sf"/>
</dbReference>
<gene>
    <name evidence="3" type="ORF">RMAR00112_LOCUS19452</name>
</gene>
<dbReference type="GO" id="GO:0005537">
    <property type="term" value="F:D-mannose binding"/>
    <property type="evidence" value="ECO:0007669"/>
    <property type="project" value="TreeGrafter"/>
</dbReference>
<organism evidence="3">
    <name type="scientific">Rhodosorus marinus</name>
    <dbReference type="NCBI Taxonomy" id="101924"/>
    <lineage>
        <taxon>Eukaryota</taxon>
        <taxon>Rhodophyta</taxon>
        <taxon>Stylonematophyceae</taxon>
        <taxon>Stylonematales</taxon>
        <taxon>Stylonemataceae</taxon>
        <taxon>Rhodosorus</taxon>
    </lineage>
</organism>
<dbReference type="SUPFAM" id="SSF49899">
    <property type="entry name" value="Concanavalin A-like lectins/glucanases"/>
    <property type="match status" value="1"/>
</dbReference>
<feature type="signal peptide" evidence="2">
    <location>
        <begin position="1"/>
        <end position="24"/>
    </location>
</feature>
<keyword evidence="1" id="KW-1133">Transmembrane helix</keyword>
<dbReference type="GO" id="GO:0030134">
    <property type="term" value="C:COPII-coated ER to Golgi transport vesicle"/>
    <property type="evidence" value="ECO:0007669"/>
    <property type="project" value="TreeGrafter"/>
</dbReference>
<keyword evidence="1" id="KW-0472">Membrane</keyword>
<reference evidence="3" key="1">
    <citation type="submission" date="2021-01" db="EMBL/GenBank/DDBJ databases">
        <authorList>
            <person name="Corre E."/>
            <person name="Pelletier E."/>
            <person name="Niang G."/>
            <person name="Scheremetjew M."/>
            <person name="Finn R."/>
            <person name="Kale V."/>
            <person name="Holt S."/>
            <person name="Cochrane G."/>
            <person name="Meng A."/>
            <person name="Brown T."/>
            <person name="Cohen L."/>
        </authorList>
    </citation>
    <scope>NUCLEOTIDE SEQUENCE</scope>
    <source>
        <strain evidence="3">CCMP 769</strain>
    </source>
</reference>
<evidence type="ECO:0000256" key="2">
    <source>
        <dbReference type="SAM" id="SignalP"/>
    </source>
</evidence>
<dbReference type="AlphaFoldDB" id="A0A7S2ZU11"/>
<dbReference type="PANTHER" id="PTHR12223">
    <property type="entry name" value="VESICULAR MANNOSE-BINDING LECTIN"/>
    <property type="match status" value="1"/>
</dbReference>
<accession>A0A7S2ZU11</accession>
<feature type="chain" id="PRO_5031386322" description="L-type lectin-like domain-containing protein" evidence="2">
    <location>
        <begin position="25"/>
        <end position="431"/>
    </location>
</feature>
<dbReference type="GO" id="GO:0005793">
    <property type="term" value="C:endoplasmic reticulum-Golgi intermediate compartment"/>
    <property type="evidence" value="ECO:0007669"/>
    <property type="project" value="TreeGrafter"/>
</dbReference>
<name>A0A7S2ZU11_9RHOD</name>
<sequence>MRRMERTKAARLILLSSLFGYVLSYSYSEYPPFALGEGDPEYSIQSPYKMEGNSIKNWAMTGSSRVMRDVERMLILLNYGMPSQTGMVSLGLPLRTEDFYLYADLEIRLPRNTPAAGLGIAIWFSNGPILSSGPAFGALEDIRGTGIILQPDPLNQEARLVLVTANGADGDLLRDMQTKSSSELEDMTYCSAGKYSEMKRIFVSYANGTLKVWIKDIPGEGYPKLCIEKSIPSLGKYVAVSASTAVTEYSEHYVHTVQIRPMEKNQLPLQPRMVRNVDPNNHHERIDTKLYDLQATLATQLNRPNTSEKFLKDLRFAMDGIFTFLGKKEMMMDDIINLRTSKDAIQTHLRTISQSAVTLQNAIDQISIKANQFVANHKDLELKVRQQVAEIKRQNEKQGGPALFIVFVVSTQIAFLALFYYSRSSDQPGRW</sequence>